<sequence length="522" mass="59913">MTEWSLLPRGTQHLIFEILAQDLEAKGSKTRTKKSGLSQYALVCKTWQEFFEKKLYRHLTLDPSSLDDFDEIVHRQRTLVEHIWLRVELETYKCPDCVRFRKVSDYEANSAIIGDTINWLFYILSTWDCGEVKASPDLVLEISAYSPSDMQHIFKNDLYFDTSPFTTGELEDLQPKSSHQHHGWVNGQRSRAPDIDAISRIFGPVSPDFGSGLSVVRAVRGLVIRRQTRHHFDPGRMVRSLPNLRFMNYEPWREFFCFADGKYHADSGERVSILLISSNNLTSISFVIGTRMLVSHSLPRTLKDLTIFEDFNEDYTFIHCTDMMAKEYPCPPELVRTPSQAVGAALAKRSLSLNRLAASYMVDAADFFKVTKPEWSWNSLTAIHLTSRFLVSAVDASLVNRLLLYAGMTALQMPKLRKMNVWNGTRGNACTFRYEVTDGLATVGWHGTWDLALESRVIDVWEKVARRHTGRSLTVRRSRLLDQSSITSHAIAIQELGLSNDVIHPVSLKQIKKETERYFWKY</sequence>
<feature type="domain" description="DUF6546" evidence="1">
    <location>
        <begin position="297"/>
        <end position="504"/>
    </location>
</feature>
<name>A0A0P7B8B7_9HYPO</name>
<dbReference type="EMBL" id="LKCW01000139">
    <property type="protein sequence ID" value="KPM38243.1"/>
    <property type="molecule type" value="Genomic_DNA"/>
</dbReference>
<dbReference type="AlphaFoldDB" id="A0A0P7B8B7"/>
<comment type="caution">
    <text evidence="2">The sequence shown here is derived from an EMBL/GenBank/DDBJ whole genome shotgun (WGS) entry which is preliminary data.</text>
</comment>
<dbReference type="InterPro" id="IPR046676">
    <property type="entry name" value="DUF6546"/>
</dbReference>
<reference evidence="2 3" key="1">
    <citation type="submission" date="2015-09" db="EMBL/GenBank/DDBJ databases">
        <title>Draft genome of a European isolate of the apple canker pathogen Neonectria ditissima.</title>
        <authorList>
            <person name="Gomez-Cortecero A."/>
            <person name="Harrison R.J."/>
            <person name="Armitage A.D."/>
        </authorList>
    </citation>
    <scope>NUCLEOTIDE SEQUENCE [LARGE SCALE GENOMIC DNA]</scope>
    <source>
        <strain evidence="2 3">R09/05</strain>
    </source>
</reference>
<gene>
    <name evidence="2" type="ORF">AK830_g8303</name>
</gene>
<dbReference type="Proteomes" id="UP000050424">
    <property type="component" value="Unassembled WGS sequence"/>
</dbReference>
<accession>A0A0P7B8B7</accession>
<proteinExistence type="predicted"/>
<keyword evidence="3" id="KW-1185">Reference proteome</keyword>
<dbReference type="Pfam" id="PF20183">
    <property type="entry name" value="DUF6546"/>
    <property type="match status" value="1"/>
</dbReference>
<evidence type="ECO:0000313" key="2">
    <source>
        <dbReference type="EMBL" id="KPM38243.1"/>
    </source>
</evidence>
<evidence type="ECO:0000313" key="3">
    <source>
        <dbReference type="Proteomes" id="UP000050424"/>
    </source>
</evidence>
<protein>
    <recommendedName>
        <fullName evidence="1">DUF6546 domain-containing protein</fullName>
    </recommendedName>
</protein>
<dbReference type="OrthoDB" id="4688861at2759"/>
<organism evidence="2 3">
    <name type="scientific">Neonectria ditissima</name>
    <dbReference type="NCBI Taxonomy" id="78410"/>
    <lineage>
        <taxon>Eukaryota</taxon>
        <taxon>Fungi</taxon>
        <taxon>Dikarya</taxon>
        <taxon>Ascomycota</taxon>
        <taxon>Pezizomycotina</taxon>
        <taxon>Sordariomycetes</taxon>
        <taxon>Hypocreomycetidae</taxon>
        <taxon>Hypocreales</taxon>
        <taxon>Nectriaceae</taxon>
        <taxon>Neonectria</taxon>
    </lineage>
</organism>
<evidence type="ECO:0000259" key="1">
    <source>
        <dbReference type="Pfam" id="PF20183"/>
    </source>
</evidence>